<keyword evidence="1" id="KW-0732">Signal</keyword>
<feature type="signal peptide" evidence="1">
    <location>
        <begin position="1"/>
        <end position="26"/>
    </location>
</feature>
<accession>A0ABZ2YKF2</accession>
<feature type="chain" id="PRO_5047117946" description="CarboxypepD_reg-like domain-containing protein" evidence="1">
    <location>
        <begin position="27"/>
        <end position="256"/>
    </location>
</feature>
<evidence type="ECO:0000313" key="2">
    <source>
        <dbReference type="EMBL" id="WZN40213.1"/>
    </source>
</evidence>
<dbReference type="Proteomes" id="UP001485459">
    <property type="component" value="Chromosome"/>
</dbReference>
<organism evidence="2 3">
    <name type="scientific">Chitinophaga pollutisoli</name>
    <dbReference type="NCBI Taxonomy" id="3133966"/>
    <lineage>
        <taxon>Bacteria</taxon>
        <taxon>Pseudomonadati</taxon>
        <taxon>Bacteroidota</taxon>
        <taxon>Chitinophagia</taxon>
        <taxon>Chitinophagales</taxon>
        <taxon>Chitinophagaceae</taxon>
        <taxon>Chitinophaga</taxon>
    </lineage>
</organism>
<evidence type="ECO:0000313" key="3">
    <source>
        <dbReference type="Proteomes" id="UP001485459"/>
    </source>
</evidence>
<dbReference type="RefSeq" id="WP_341835140.1">
    <property type="nucleotide sequence ID" value="NZ_CP149822.1"/>
</dbReference>
<dbReference type="EMBL" id="CP149822">
    <property type="protein sequence ID" value="WZN40213.1"/>
    <property type="molecule type" value="Genomic_DNA"/>
</dbReference>
<dbReference type="SUPFAM" id="SSF49464">
    <property type="entry name" value="Carboxypeptidase regulatory domain-like"/>
    <property type="match status" value="1"/>
</dbReference>
<reference evidence="3" key="1">
    <citation type="submission" date="2024-03" db="EMBL/GenBank/DDBJ databases">
        <title>Chitinophaga horti sp. nov., isolated from garden soil.</title>
        <authorList>
            <person name="Lee D.S."/>
            <person name="Han D.M."/>
            <person name="Baek J.H."/>
            <person name="Choi D.G."/>
            <person name="Jeon J.H."/>
            <person name="Jeon C.O."/>
        </authorList>
    </citation>
    <scope>NUCLEOTIDE SEQUENCE [LARGE SCALE GENOMIC DNA]</scope>
    <source>
        <strain evidence="3">GPA1</strain>
    </source>
</reference>
<name>A0ABZ2YKF2_9BACT</name>
<keyword evidence="3" id="KW-1185">Reference proteome</keyword>
<sequence>MKPIRLYLITMLLTLTGGAVSLPALAQIETPVTVRGQITSIDGKIVLYPATVRNKQTGARVFSDQGGFYRITARQGDEILVSFIGYVSDSVKVINLAGTQVANIRLKARERFLPQVEVSGKWNAYQLDSIARYEEFKPFLETKEKTLVNTEKRTDGGFGMVFSPFTRGSRKEKDLRRFKKLYEENERQQFVDYRYSKSFVSTVTGLKGDSLTQFTNIYTPSYGMLRTINQEDLIMWISVRAKKWRENPAVRMKENE</sequence>
<dbReference type="InterPro" id="IPR008969">
    <property type="entry name" value="CarboxyPept-like_regulatory"/>
</dbReference>
<evidence type="ECO:0000256" key="1">
    <source>
        <dbReference type="SAM" id="SignalP"/>
    </source>
</evidence>
<proteinExistence type="predicted"/>
<gene>
    <name evidence="2" type="ORF">WJU16_19780</name>
</gene>
<protein>
    <recommendedName>
        <fullName evidence="4">CarboxypepD_reg-like domain-containing protein</fullName>
    </recommendedName>
</protein>
<evidence type="ECO:0008006" key="4">
    <source>
        <dbReference type="Google" id="ProtNLM"/>
    </source>
</evidence>